<feature type="transmembrane region" description="Helical" evidence="6">
    <location>
        <begin position="258"/>
        <end position="280"/>
    </location>
</feature>
<feature type="transmembrane region" description="Helical" evidence="6">
    <location>
        <begin position="375"/>
        <end position="393"/>
    </location>
</feature>
<dbReference type="Pfam" id="PF13440">
    <property type="entry name" value="Polysacc_synt_3"/>
    <property type="match status" value="1"/>
</dbReference>
<sequence length="447" mass="51031">MIQRLKGLLNRYGVGGIKKSLHLAISQSFVAVLFILIDYVFSKQLSIYEFGAWKEIFFLFNLGIPLVAFGLPEGYKYFIAKDSRFEYFFNNVLTILLIISVGIFMIIGLTNIMHFSGLINLKQYYLYSLLFPLPLVGFLLNKTLRYTYINLDQAEKLTKLSAYGAIGSVIVILIGAYFVSQSKSLVILVAILIYFSIFFIPSIFYLIALPGIKLKFGMNKIAARQMLVYGFPLYLATFAGILSNYLDKLIVNVTSDEATFAIFAVGAFEIPIFAMLSAAFSQQIFPKMVRYVEDGQEDKAKDIWIDTTRKVSLITYPIILVVMFFAEEIIFLIYNKNYAASVILFKTYLLVALFRNNSYGILLTAKGETKIITKVSLLILTLNLIVSLTLYYFFDLIGIVFGTLISTFCMWFFYLYRESLFKAYFKAVILNKALLVFTILIIILYFL</sequence>
<gene>
    <name evidence="7" type="ORF">BXY75_2331</name>
</gene>
<keyword evidence="3 6" id="KW-0812">Transmembrane</keyword>
<feature type="transmembrane region" description="Helical" evidence="6">
    <location>
        <begin position="56"/>
        <end position="75"/>
    </location>
</feature>
<evidence type="ECO:0000256" key="1">
    <source>
        <dbReference type="ARBA" id="ARBA00004651"/>
    </source>
</evidence>
<evidence type="ECO:0000256" key="2">
    <source>
        <dbReference type="ARBA" id="ARBA00022475"/>
    </source>
</evidence>
<reference evidence="7 8" key="1">
    <citation type="submission" date="2018-10" db="EMBL/GenBank/DDBJ databases">
        <title>Genomic Encyclopedia of Archaeal and Bacterial Type Strains, Phase II (KMG-II): from individual species to whole genera.</title>
        <authorList>
            <person name="Goeker M."/>
        </authorList>
    </citation>
    <scope>NUCLEOTIDE SEQUENCE [LARGE SCALE GENOMIC DNA]</scope>
    <source>
        <strain evidence="7 8">DSM 23424</strain>
    </source>
</reference>
<comment type="caution">
    <text evidence="7">The sequence shown here is derived from an EMBL/GenBank/DDBJ whole genome shotgun (WGS) entry which is preliminary data.</text>
</comment>
<feature type="transmembrane region" description="Helical" evidence="6">
    <location>
        <begin position="428"/>
        <end position="446"/>
    </location>
</feature>
<comment type="subcellular location">
    <subcellularLocation>
        <location evidence="1">Cell membrane</location>
        <topology evidence="1">Multi-pass membrane protein</topology>
    </subcellularLocation>
</comment>
<dbReference type="GO" id="GO:0005886">
    <property type="term" value="C:plasma membrane"/>
    <property type="evidence" value="ECO:0007669"/>
    <property type="project" value="UniProtKB-SubCell"/>
</dbReference>
<dbReference type="InterPro" id="IPR050833">
    <property type="entry name" value="Poly_Biosynth_Transport"/>
</dbReference>
<proteinExistence type="predicted"/>
<accession>A0A3L9YIA2</accession>
<dbReference type="AlphaFoldDB" id="A0A3L9YIA2"/>
<dbReference type="PANTHER" id="PTHR30250:SF11">
    <property type="entry name" value="O-ANTIGEN TRANSPORTER-RELATED"/>
    <property type="match status" value="1"/>
</dbReference>
<evidence type="ECO:0000256" key="6">
    <source>
        <dbReference type="SAM" id="Phobius"/>
    </source>
</evidence>
<feature type="transmembrane region" description="Helical" evidence="6">
    <location>
        <begin position="313"/>
        <end position="332"/>
    </location>
</feature>
<keyword evidence="4 6" id="KW-1133">Transmembrane helix</keyword>
<evidence type="ECO:0000313" key="8">
    <source>
        <dbReference type="Proteomes" id="UP000271339"/>
    </source>
</evidence>
<feature type="transmembrane region" description="Helical" evidence="6">
    <location>
        <begin position="185"/>
        <end position="207"/>
    </location>
</feature>
<dbReference type="PANTHER" id="PTHR30250">
    <property type="entry name" value="PST FAMILY PREDICTED COLANIC ACID TRANSPORTER"/>
    <property type="match status" value="1"/>
</dbReference>
<keyword evidence="8" id="KW-1185">Reference proteome</keyword>
<dbReference type="OrthoDB" id="1419344at2"/>
<organism evidence="7 8">
    <name type="scientific">Ulvibacter antarcticus</name>
    <dbReference type="NCBI Taxonomy" id="442714"/>
    <lineage>
        <taxon>Bacteria</taxon>
        <taxon>Pseudomonadati</taxon>
        <taxon>Bacteroidota</taxon>
        <taxon>Flavobacteriia</taxon>
        <taxon>Flavobacteriales</taxon>
        <taxon>Flavobacteriaceae</taxon>
        <taxon>Ulvibacter</taxon>
    </lineage>
</organism>
<dbReference type="Proteomes" id="UP000271339">
    <property type="component" value="Unassembled WGS sequence"/>
</dbReference>
<evidence type="ECO:0000256" key="3">
    <source>
        <dbReference type="ARBA" id="ARBA00022692"/>
    </source>
</evidence>
<feature type="transmembrane region" description="Helical" evidence="6">
    <location>
        <begin position="124"/>
        <end position="140"/>
    </location>
</feature>
<evidence type="ECO:0000313" key="7">
    <source>
        <dbReference type="EMBL" id="RMA58949.1"/>
    </source>
</evidence>
<feature type="transmembrane region" description="Helical" evidence="6">
    <location>
        <begin position="399"/>
        <end position="416"/>
    </location>
</feature>
<feature type="transmembrane region" description="Helical" evidence="6">
    <location>
        <begin position="21"/>
        <end position="41"/>
    </location>
</feature>
<feature type="transmembrane region" description="Helical" evidence="6">
    <location>
        <begin position="227"/>
        <end position="246"/>
    </location>
</feature>
<name>A0A3L9YIA2_9FLAO</name>
<feature type="transmembrane region" description="Helical" evidence="6">
    <location>
        <begin position="160"/>
        <end position="179"/>
    </location>
</feature>
<evidence type="ECO:0000256" key="4">
    <source>
        <dbReference type="ARBA" id="ARBA00022989"/>
    </source>
</evidence>
<evidence type="ECO:0000256" key="5">
    <source>
        <dbReference type="ARBA" id="ARBA00023136"/>
    </source>
</evidence>
<keyword evidence="2" id="KW-1003">Cell membrane</keyword>
<dbReference type="EMBL" id="REFC01000013">
    <property type="protein sequence ID" value="RMA58949.1"/>
    <property type="molecule type" value="Genomic_DNA"/>
</dbReference>
<protein>
    <submittedName>
        <fullName evidence="7">O-antigen/teichoic acid export membrane protein</fullName>
    </submittedName>
</protein>
<feature type="transmembrane region" description="Helical" evidence="6">
    <location>
        <begin position="87"/>
        <end position="112"/>
    </location>
</feature>
<feature type="transmembrane region" description="Helical" evidence="6">
    <location>
        <begin position="338"/>
        <end position="354"/>
    </location>
</feature>
<keyword evidence="5 6" id="KW-0472">Membrane</keyword>
<dbReference type="RefSeq" id="WP_121907885.1">
    <property type="nucleotide sequence ID" value="NZ_REFC01000013.1"/>
</dbReference>